<dbReference type="Proteomes" id="UP000233769">
    <property type="component" value="Chromosome tk0001"/>
</dbReference>
<dbReference type="NCBIfam" id="TIGR04046">
    <property type="entry name" value="MSMEG_0569_nitr"/>
    <property type="match status" value="1"/>
</dbReference>
<protein>
    <submittedName>
        <fullName evidence="2">FAD dependent oxidoreductase</fullName>
    </submittedName>
</protein>
<evidence type="ECO:0000256" key="1">
    <source>
        <dbReference type="ARBA" id="ARBA00023002"/>
    </source>
</evidence>
<dbReference type="Gene3D" id="3.50.50.60">
    <property type="entry name" value="FAD/NAD(P)-binding domain"/>
    <property type="match status" value="2"/>
</dbReference>
<dbReference type="PRINTS" id="PR00411">
    <property type="entry name" value="PNDRDTASEI"/>
</dbReference>
<dbReference type="InterPro" id="IPR036188">
    <property type="entry name" value="FAD/NAD-bd_sf"/>
</dbReference>
<dbReference type="GO" id="GO:0004497">
    <property type="term" value="F:monooxygenase activity"/>
    <property type="evidence" value="ECO:0007669"/>
    <property type="project" value="TreeGrafter"/>
</dbReference>
<evidence type="ECO:0000313" key="3">
    <source>
        <dbReference type="Proteomes" id="UP000233769"/>
    </source>
</evidence>
<reference evidence="3" key="1">
    <citation type="submission" date="2017-10" db="EMBL/GenBank/DDBJ databases">
        <authorList>
            <person name="Regsiter A."/>
            <person name="William W."/>
        </authorList>
    </citation>
    <scope>NUCLEOTIDE SEQUENCE [LARGE SCALE GENOMIC DNA]</scope>
</reference>
<name>A0A2N9AZI4_METEX</name>
<evidence type="ECO:0000313" key="2">
    <source>
        <dbReference type="EMBL" id="SOR32708.1"/>
    </source>
</evidence>
<dbReference type="InterPro" id="IPR024000">
    <property type="entry name" value="CHP04046_FMN-dependent"/>
</dbReference>
<proteinExistence type="predicted"/>
<sequence>MTSTPRHVPVVIVGGGQAGLSVSYHLKQRGIEHLVFEKKTAAHTWETQRWDTFCLVTPNWQCDLPGHRYDGPDPDGFMKKDEIVTYLKAFVAKVDPPIREGVAVTRVERREDGIFSVQTSAGDYSADEVVVASGGYHTPIIPRMAEKLPGSITQIHSNQYRNPAQLPEGEVLVVGSGQSGAQIAEDLHLAGRKVHLAVGDAPRCARFYRGRDVVTWLADMGYYEMTVDNHPLRDGVRDNTNHYVTGRDGGRDIDLRRFATEGMRLYGLMEDYRDGNLRFRDDLKRSLDQADRTYNGINAAIDKYIAEKGIEAPAQEHYTPVWEPGEPVTSLPLEGSGITSVVWCIGFTPDFRWLDASVFNGAGNPKHKRGVTNEDGVYFIGLPWLNTWGSGRFGAVGRDAEHVVQAIQKRLGAERPALRFAV</sequence>
<accession>A0A2N9AZI4</accession>
<dbReference type="InterPro" id="IPR050982">
    <property type="entry name" value="Auxin_biosynth/cation_transpt"/>
</dbReference>
<dbReference type="SUPFAM" id="SSF51905">
    <property type="entry name" value="FAD/NAD(P)-binding domain"/>
    <property type="match status" value="1"/>
</dbReference>
<dbReference type="AlphaFoldDB" id="A0A2N9AZI4"/>
<keyword evidence="1" id="KW-0560">Oxidoreductase</keyword>
<dbReference type="PRINTS" id="PR00368">
    <property type="entry name" value="FADPNR"/>
</dbReference>
<dbReference type="GO" id="GO:0050660">
    <property type="term" value="F:flavin adenine dinucleotide binding"/>
    <property type="evidence" value="ECO:0007669"/>
    <property type="project" value="TreeGrafter"/>
</dbReference>
<dbReference type="PANTHER" id="PTHR43539:SF78">
    <property type="entry name" value="FLAVIN-CONTAINING MONOOXYGENASE"/>
    <property type="match status" value="1"/>
</dbReference>
<organism evidence="2 3">
    <name type="scientific">Methylorubrum extorquens</name>
    <name type="common">Methylobacterium dichloromethanicum</name>
    <name type="synonym">Methylobacterium extorquens</name>
    <dbReference type="NCBI Taxonomy" id="408"/>
    <lineage>
        <taxon>Bacteria</taxon>
        <taxon>Pseudomonadati</taxon>
        <taxon>Pseudomonadota</taxon>
        <taxon>Alphaproteobacteria</taxon>
        <taxon>Hyphomicrobiales</taxon>
        <taxon>Methylobacteriaceae</taxon>
        <taxon>Methylorubrum</taxon>
    </lineage>
</organism>
<gene>
    <name evidence="2" type="ORF">TK0001_6149</name>
</gene>
<dbReference type="Pfam" id="PF13738">
    <property type="entry name" value="Pyr_redox_3"/>
    <property type="match status" value="1"/>
</dbReference>
<dbReference type="EMBL" id="LT962688">
    <property type="protein sequence ID" value="SOR32708.1"/>
    <property type="molecule type" value="Genomic_DNA"/>
</dbReference>
<dbReference type="PANTHER" id="PTHR43539">
    <property type="entry name" value="FLAVIN-BINDING MONOOXYGENASE-LIKE PROTEIN (AFU_ORTHOLOGUE AFUA_4G09220)"/>
    <property type="match status" value="1"/>
</dbReference>